<comment type="caution">
    <text evidence="1">The sequence shown here is derived from an EMBL/GenBank/DDBJ whole genome shotgun (WGS) entry which is preliminary data.</text>
</comment>
<sequence length="112" mass="12369">QSHTDFDNELINTVLTWLSDWLNLNKHMLLNSAGTFPVVHAPSCPGSREAERVRVGFVYSHHSHLDGACQVGANRVIVSSASSSTDQVQNRGRAHAVRTRHLLLKTQKLTDG</sequence>
<accession>A0ABD0K4W7</accession>
<protein>
    <submittedName>
        <fullName evidence="1">Uncharacterized protein</fullName>
    </submittedName>
</protein>
<evidence type="ECO:0000313" key="2">
    <source>
        <dbReference type="Proteomes" id="UP001519460"/>
    </source>
</evidence>
<feature type="non-terminal residue" evidence="1">
    <location>
        <position position="1"/>
    </location>
</feature>
<dbReference type="AlphaFoldDB" id="A0ABD0K4W7"/>
<evidence type="ECO:0000313" key="1">
    <source>
        <dbReference type="EMBL" id="KAK7482129.1"/>
    </source>
</evidence>
<dbReference type="EMBL" id="JACVVK020000250">
    <property type="protein sequence ID" value="KAK7482129.1"/>
    <property type="molecule type" value="Genomic_DNA"/>
</dbReference>
<keyword evidence="2" id="KW-1185">Reference proteome</keyword>
<organism evidence="1 2">
    <name type="scientific">Batillaria attramentaria</name>
    <dbReference type="NCBI Taxonomy" id="370345"/>
    <lineage>
        <taxon>Eukaryota</taxon>
        <taxon>Metazoa</taxon>
        <taxon>Spiralia</taxon>
        <taxon>Lophotrochozoa</taxon>
        <taxon>Mollusca</taxon>
        <taxon>Gastropoda</taxon>
        <taxon>Caenogastropoda</taxon>
        <taxon>Sorbeoconcha</taxon>
        <taxon>Cerithioidea</taxon>
        <taxon>Batillariidae</taxon>
        <taxon>Batillaria</taxon>
    </lineage>
</organism>
<reference evidence="1 2" key="1">
    <citation type="journal article" date="2023" name="Sci. Data">
        <title>Genome assembly of the Korean intertidal mud-creeper Batillaria attramentaria.</title>
        <authorList>
            <person name="Patra A.K."/>
            <person name="Ho P.T."/>
            <person name="Jun S."/>
            <person name="Lee S.J."/>
            <person name="Kim Y."/>
            <person name="Won Y.J."/>
        </authorList>
    </citation>
    <scope>NUCLEOTIDE SEQUENCE [LARGE SCALE GENOMIC DNA]</scope>
    <source>
        <strain evidence="1">Wonlab-2016</strain>
    </source>
</reference>
<name>A0ABD0K4W7_9CAEN</name>
<proteinExistence type="predicted"/>
<dbReference type="Proteomes" id="UP001519460">
    <property type="component" value="Unassembled WGS sequence"/>
</dbReference>
<gene>
    <name evidence="1" type="ORF">BaRGS_00026594</name>
</gene>